<dbReference type="AlphaFoldDB" id="A0A443RWT5"/>
<dbReference type="Proteomes" id="UP000288716">
    <property type="component" value="Unassembled WGS sequence"/>
</dbReference>
<dbReference type="SUPFAM" id="SSF50923">
    <property type="entry name" value="Hemopexin-like domain"/>
    <property type="match status" value="1"/>
</dbReference>
<evidence type="ECO:0000313" key="3">
    <source>
        <dbReference type="EMBL" id="RWS19827.1"/>
    </source>
</evidence>
<feature type="chain" id="PRO_5018991872" evidence="2">
    <location>
        <begin position="20"/>
        <end position="102"/>
    </location>
</feature>
<reference evidence="3 4" key="1">
    <citation type="journal article" date="2018" name="Gigascience">
        <title>Genomes of trombidid mites reveal novel predicted allergens and laterally-transferred genes associated with secondary metabolism.</title>
        <authorList>
            <person name="Dong X."/>
            <person name="Chaisiri K."/>
            <person name="Xia D."/>
            <person name="Armstrong S.D."/>
            <person name="Fang Y."/>
            <person name="Donnelly M.J."/>
            <person name="Kadowaki T."/>
            <person name="McGarry J.W."/>
            <person name="Darby A.C."/>
            <person name="Makepeace B.L."/>
        </authorList>
    </citation>
    <scope>NUCLEOTIDE SEQUENCE [LARGE SCALE GENOMIC DNA]</scope>
    <source>
        <strain evidence="3">UoL-UT</strain>
    </source>
</reference>
<name>A0A443RWT5_9ACAR</name>
<dbReference type="OrthoDB" id="6533824at2759"/>
<protein>
    <submittedName>
        <fullName evidence="3">Uncharacterized protein</fullName>
    </submittedName>
</protein>
<comment type="caution">
    <text evidence="3">The sequence shown here is derived from an EMBL/GenBank/DDBJ whole genome shotgun (WGS) entry which is preliminary data.</text>
</comment>
<evidence type="ECO:0000256" key="2">
    <source>
        <dbReference type="SAM" id="SignalP"/>
    </source>
</evidence>
<dbReference type="InterPro" id="IPR036375">
    <property type="entry name" value="Hemopexin-like_dom_sf"/>
</dbReference>
<keyword evidence="4" id="KW-1185">Reference proteome</keyword>
<dbReference type="PROSITE" id="PS51642">
    <property type="entry name" value="HEMOPEXIN_2"/>
    <property type="match status" value="1"/>
</dbReference>
<dbReference type="Gene3D" id="2.110.10.10">
    <property type="entry name" value="Hemopexin-like domain"/>
    <property type="match status" value="1"/>
</dbReference>
<dbReference type="EMBL" id="NCKV01022420">
    <property type="protein sequence ID" value="RWS19827.1"/>
    <property type="molecule type" value="Genomic_DNA"/>
</dbReference>
<feature type="signal peptide" evidence="2">
    <location>
        <begin position="1"/>
        <end position="19"/>
    </location>
</feature>
<sequence>MKIFIDIGILLLVARCFLCEKVLQARFDRCEDPKIDALSSNSETSELFIFNGEYFYVFDVKSHTIREERIIRKYWPDVRTPIDAVSTHVENEYFVTIFVKVS</sequence>
<evidence type="ECO:0000313" key="4">
    <source>
        <dbReference type="Proteomes" id="UP000288716"/>
    </source>
</evidence>
<proteinExistence type="predicted"/>
<keyword evidence="2" id="KW-0732">Signal</keyword>
<dbReference type="InterPro" id="IPR018487">
    <property type="entry name" value="Hemopexin-like_repeat"/>
</dbReference>
<gene>
    <name evidence="3" type="ORF">B4U80_14365</name>
</gene>
<dbReference type="VEuPathDB" id="VectorBase:LDEU012213"/>
<organism evidence="3 4">
    <name type="scientific">Leptotrombidium deliense</name>
    <dbReference type="NCBI Taxonomy" id="299467"/>
    <lineage>
        <taxon>Eukaryota</taxon>
        <taxon>Metazoa</taxon>
        <taxon>Ecdysozoa</taxon>
        <taxon>Arthropoda</taxon>
        <taxon>Chelicerata</taxon>
        <taxon>Arachnida</taxon>
        <taxon>Acari</taxon>
        <taxon>Acariformes</taxon>
        <taxon>Trombidiformes</taxon>
        <taxon>Prostigmata</taxon>
        <taxon>Anystina</taxon>
        <taxon>Parasitengona</taxon>
        <taxon>Trombiculoidea</taxon>
        <taxon>Trombiculidae</taxon>
        <taxon>Leptotrombidium</taxon>
    </lineage>
</organism>
<feature type="repeat" description="Hemopexin" evidence="1">
    <location>
        <begin position="32"/>
        <end position="78"/>
    </location>
</feature>
<evidence type="ECO:0000256" key="1">
    <source>
        <dbReference type="PROSITE-ProRule" id="PRU01011"/>
    </source>
</evidence>
<accession>A0A443RWT5</accession>